<dbReference type="EMBL" id="CP012333">
    <property type="protein sequence ID" value="AKV03885.1"/>
    <property type="molecule type" value="Genomic_DNA"/>
</dbReference>
<feature type="signal peptide" evidence="2">
    <location>
        <begin position="1"/>
        <end position="27"/>
    </location>
</feature>
<organism evidence="3 4">
    <name type="scientific">Labilithrix luteola</name>
    <dbReference type="NCBI Taxonomy" id="1391654"/>
    <lineage>
        <taxon>Bacteria</taxon>
        <taxon>Pseudomonadati</taxon>
        <taxon>Myxococcota</taxon>
        <taxon>Polyangia</taxon>
        <taxon>Polyangiales</taxon>
        <taxon>Labilitrichaceae</taxon>
        <taxon>Labilithrix</taxon>
    </lineage>
</organism>
<sequence length="245" mass="23922">MTAPMHNVRIGLISALLVSGLSLGSIACGGSDQPAKAPENTSATAEGASAGKEDMPAPPAKEGEAATAPAAPATPSLKLPASSVKLTLEPVGKDKKKSVIELAADGNVTQDGKPFAKLAGSEVSFKGKPAMSLMADNSIITPAGTSFGSFSGDDLSLGNNGGKLTIGSDGAITLTGADGKAKPLGKAEGVGDAKRAILIVAALTTNPSDGAGASDVLSERHDKPASTGAGAGGKGDKPTKAAPKK</sequence>
<proteinExistence type="predicted"/>
<dbReference type="KEGG" id="llu:AKJ09_10548"/>
<dbReference type="AlphaFoldDB" id="A0A0K1QEM7"/>
<keyword evidence="4" id="KW-1185">Reference proteome</keyword>
<dbReference type="Proteomes" id="UP000064967">
    <property type="component" value="Chromosome"/>
</dbReference>
<reference evidence="3 4" key="1">
    <citation type="submission" date="2015-08" db="EMBL/GenBank/DDBJ databases">
        <authorList>
            <person name="Babu N.S."/>
            <person name="Beckwith C.J."/>
            <person name="Beseler K.G."/>
            <person name="Brison A."/>
            <person name="Carone J.V."/>
            <person name="Caskin T.P."/>
            <person name="Diamond M."/>
            <person name="Durham M.E."/>
            <person name="Foxe J.M."/>
            <person name="Go M."/>
            <person name="Henderson B.A."/>
            <person name="Jones I.B."/>
            <person name="McGettigan J.A."/>
            <person name="Micheletti S.J."/>
            <person name="Nasrallah M.E."/>
            <person name="Ortiz D."/>
            <person name="Piller C.R."/>
            <person name="Privatt S.R."/>
            <person name="Schneider S.L."/>
            <person name="Sharp S."/>
            <person name="Smith T.C."/>
            <person name="Stanton J.D."/>
            <person name="Ullery H.E."/>
            <person name="Wilson R.J."/>
            <person name="Serrano M.G."/>
            <person name="Buck G."/>
            <person name="Lee V."/>
            <person name="Wang Y."/>
            <person name="Carvalho R."/>
            <person name="Voegtly L."/>
            <person name="Shi R."/>
            <person name="Duckworth R."/>
            <person name="Johnson A."/>
            <person name="Loviza R."/>
            <person name="Walstead R."/>
            <person name="Shah Z."/>
            <person name="Kiflezghi M."/>
            <person name="Wade K."/>
            <person name="Ball S.L."/>
            <person name="Bradley K.W."/>
            <person name="Asai D.J."/>
            <person name="Bowman C.A."/>
            <person name="Russell D.A."/>
            <person name="Pope W.H."/>
            <person name="Jacobs-Sera D."/>
            <person name="Hendrix R.W."/>
            <person name="Hatfull G.F."/>
        </authorList>
    </citation>
    <scope>NUCLEOTIDE SEQUENCE [LARGE SCALE GENOMIC DNA]</scope>
    <source>
        <strain evidence="3 4">DSM 27648</strain>
    </source>
</reference>
<evidence type="ECO:0000313" key="4">
    <source>
        <dbReference type="Proteomes" id="UP000064967"/>
    </source>
</evidence>
<evidence type="ECO:0000313" key="3">
    <source>
        <dbReference type="EMBL" id="AKV03885.1"/>
    </source>
</evidence>
<feature type="compositionally biased region" description="Low complexity" evidence="1">
    <location>
        <begin position="65"/>
        <end position="76"/>
    </location>
</feature>
<keyword evidence="2" id="KW-0732">Signal</keyword>
<evidence type="ECO:0000256" key="1">
    <source>
        <dbReference type="SAM" id="MobiDB-lite"/>
    </source>
</evidence>
<feature type="chain" id="PRO_5005467479" evidence="2">
    <location>
        <begin position="28"/>
        <end position="245"/>
    </location>
</feature>
<protein>
    <submittedName>
        <fullName evidence="3">Uncharacterized protein</fullName>
    </submittedName>
</protein>
<accession>A0A0K1QEM7</accession>
<feature type="region of interest" description="Disordered" evidence="1">
    <location>
        <begin position="206"/>
        <end position="245"/>
    </location>
</feature>
<name>A0A0K1QEM7_9BACT</name>
<feature type="region of interest" description="Disordered" evidence="1">
    <location>
        <begin position="31"/>
        <end position="76"/>
    </location>
</feature>
<gene>
    <name evidence="3" type="ORF">AKJ09_10548</name>
</gene>
<evidence type="ECO:0000256" key="2">
    <source>
        <dbReference type="SAM" id="SignalP"/>
    </source>
</evidence>